<feature type="domain" description="HAMP" evidence="13">
    <location>
        <begin position="353"/>
        <end position="405"/>
    </location>
</feature>
<dbReference type="SUPFAM" id="SSF58104">
    <property type="entry name" value="Methyl-accepting chemotaxis protein (MCP) signaling domain"/>
    <property type="match status" value="1"/>
</dbReference>
<dbReference type="InterPro" id="IPR003660">
    <property type="entry name" value="HAMP_dom"/>
</dbReference>
<accession>A0A948WCD8</accession>
<dbReference type="Pfam" id="PF00672">
    <property type="entry name" value="HAMP"/>
    <property type="match status" value="2"/>
</dbReference>
<dbReference type="AlphaFoldDB" id="A0A948WCD8"/>
<dbReference type="GO" id="GO:0005886">
    <property type="term" value="C:plasma membrane"/>
    <property type="evidence" value="ECO:0007669"/>
    <property type="project" value="UniProtKB-SubCell"/>
</dbReference>
<dbReference type="GO" id="GO:0006935">
    <property type="term" value="P:chemotaxis"/>
    <property type="evidence" value="ECO:0007669"/>
    <property type="project" value="UniProtKB-KW"/>
</dbReference>
<dbReference type="Pfam" id="PF18947">
    <property type="entry name" value="HAMP_2"/>
    <property type="match status" value="1"/>
</dbReference>
<dbReference type="Pfam" id="PF02743">
    <property type="entry name" value="dCache_1"/>
    <property type="match status" value="1"/>
</dbReference>
<dbReference type="SUPFAM" id="SSF158472">
    <property type="entry name" value="HAMP domain-like"/>
    <property type="match status" value="1"/>
</dbReference>
<gene>
    <name evidence="14" type="ORF">KJ970_07870</name>
</gene>
<reference evidence="14" key="1">
    <citation type="submission" date="2021-05" db="EMBL/GenBank/DDBJ databases">
        <title>Energy efficiency and biological interactions define the core microbiome of deep oligotrophic groundwater.</title>
        <authorList>
            <person name="Mehrshad M."/>
            <person name="Lopez-Fernandez M."/>
            <person name="Bell E."/>
            <person name="Bernier-Latmani R."/>
            <person name="Bertilsson S."/>
            <person name="Dopson M."/>
        </authorList>
    </citation>
    <scope>NUCLEOTIDE SEQUENCE</scope>
    <source>
        <strain evidence="14">Modern_marine.mb.64</strain>
    </source>
</reference>
<evidence type="ECO:0000256" key="4">
    <source>
        <dbReference type="ARBA" id="ARBA00022692"/>
    </source>
</evidence>
<keyword evidence="6 11" id="KW-0472">Membrane</keyword>
<comment type="subcellular location">
    <subcellularLocation>
        <location evidence="1">Cell membrane</location>
        <topology evidence="1">Multi-pass membrane protein</topology>
    </subcellularLocation>
</comment>
<dbReference type="CDD" id="cd06225">
    <property type="entry name" value="HAMP"/>
    <property type="match status" value="2"/>
</dbReference>
<dbReference type="InterPro" id="IPR033479">
    <property type="entry name" value="dCache_1"/>
</dbReference>
<feature type="domain" description="HAMP" evidence="13">
    <location>
        <begin position="483"/>
        <end position="535"/>
    </location>
</feature>
<dbReference type="Pfam" id="PF00015">
    <property type="entry name" value="MCPsignal"/>
    <property type="match status" value="1"/>
</dbReference>
<dbReference type="CDD" id="cd11386">
    <property type="entry name" value="MCP_signal"/>
    <property type="match status" value="1"/>
</dbReference>
<dbReference type="Gene3D" id="6.10.340.10">
    <property type="match status" value="1"/>
</dbReference>
<comment type="caution">
    <text evidence="14">The sequence shown here is derived from an EMBL/GenBank/DDBJ whole genome shotgun (WGS) entry which is preliminary data.</text>
</comment>
<dbReference type="Proteomes" id="UP000777784">
    <property type="component" value="Unassembled WGS sequence"/>
</dbReference>
<dbReference type="PROSITE" id="PS50885">
    <property type="entry name" value="HAMP"/>
    <property type="match status" value="3"/>
</dbReference>
<sequence>MRFKDLRMRPKLIGSFLLAGLLPLIVVAWFSLDRAEKGMMTQAFQHLETVQKIKSAQIEEYIDRCRNDLTLLARNPDVKSAYRAFEAHKDWGNAGYENAYPIQSDEYHYLYTTYGEYLKVFNETYHYDDTFIICSEHGHVLYTTRGDDDLGQNLRTGPLKGSGLGELWRTVLETEELSFVDFRPYPPREGKPVAFMGAPLRNSNGEITAVVGMQLPMEQIDLIMRERTGMGKSGTSYLVGADGLLRSNSYFEDEEYSEKVSTFEKAGIYKVESEAISAAHKGRSGKAVITHHDGMVHLTCFSPIDIMGSKWASISEIHLSEVQRPIHKIRNAVVIVGIVTICALILFALGIAANVSGPITKIRDLAQKIAKGDLQQQIDIQQDDEVGSLAEAFREMSASLQSKADVARRIAEGDLTVEVPITSARDSLGKAMSEMIKNLKMMNQEMAVLAQAGVEGRLNVRGDTTHFKGEYAKMIQSINETLDAVINPVNESAEVLTRVASRDLSTYVKGRYKGDYAKIKQALNTAVQNLNEGLYQVAMASDQVTSAAAQINAGSQASAQGAAEQASSLEEISSSLQEMSSATKQNALHTKEAHNLADGARSRAKRGETNMQNLSSAMAKIKGSADKTAKIVKTIDEIAFQTNLLALNAAVEAARAGDAGRGFAVVADEVRNLALRSAEAAKTTAQLIEDSVKNADEGVTINEEVTKNLEEINEQIDKVTEVVAEIAEASNQQKMGIEQVSSAVDQLNQLTQQNVTNAEESASTSEELAAQAEELKRMVQGYKLTKEISQTNAFLTTNIYPGTLPETDQPPLRLIQSLERERSRRCRPPRITPEEEIPLDDDDDQDVLSNF</sequence>
<dbReference type="SMART" id="SM00304">
    <property type="entry name" value="HAMP"/>
    <property type="match status" value="2"/>
</dbReference>
<evidence type="ECO:0000313" key="14">
    <source>
        <dbReference type="EMBL" id="MBU2690833.1"/>
    </source>
</evidence>
<evidence type="ECO:0000256" key="11">
    <source>
        <dbReference type="SAM" id="Phobius"/>
    </source>
</evidence>
<feature type="coiled-coil region" evidence="9">
    <location>
        <begin position="702"/>
        <end position="785"/>
    </location>
</feature>
<keyword evidence="2" id="KW-1003">Cell membrane</keyword>
<name>A0A948WCD8_UNCEI</name>
<dbReference type="SMART" id="SM00283">
    <property type="entry name" value="MA"/>
    <property type="match status" value="1"/>
</dbReference>
<keyword evidence="9" id="KW-0175">Coiled coil</keyword>
<keyword evidence="4 11" id="KW-0812">Transmembrane</keyword>
<protein>
    <submittedName>
        <fullName evidence="14">HAMP domain-containing protein</fullName>
    </submittedName>
</protein>
<dbReference type="InterPro" id="IPR004089">
    <property type="entry name" value="MCPsignal_dom"/>
</dbReference>
<feature type="compositionally biased region" description="Low complexity" evidence="10">
    <location>
        <begin position="562"/>
        <end position="582"/>
    </location>
</feature>
<keyword evidence="8" id="KW-0807">Transducer</keyword>
<evidence type="ECO:0000256" key="2">
    <source>
        <dbReference type="ARBA" id="ARBA00022475"/>
    </source>
</evidence>
<evidence type="ECO:0000256" key="7">
    <source>
        <dbReference type="ARBA" id="ARBA00029447"/>
    </source>
</evidence>
<feature type="transmembrane region" description="Helical" evidence="11">
    <location>
        <begin position="332"/>
        <end position="353"/>
    </location>
</feature>
<evidence type="ECO:0000259" key="13">
    <source>
        <dbReference type="PROSITE" id="PS50885"/>
    </source>
</evidence>
<dbReference type="Gene3D" id="1.10.287.950">
    <property type="entry name" value="Methyl-accepting chemotaxis protein"/>
    <property type="match status" value="1"/>
</dbReference>
<evidence type="ECO:0000256" key="3">
    <source>
        <dbReference type="ARBA" id="ARBA00022500"/>
    </source>
</evidence>
<keyword evidence="5 11" id="KW-1133">Transmembrane helix</keyword>
<evidence type="ECO:0000259" key="12">
    <source>
        <dbReference type="PROSITE" id="PS50111"/>
    </source>
</evidence>
<organism evidence="14 15">
    <name type="scientific">Eiseniibacteriota bacterium</name>
    <dbReference type="NCBI Taxonomy" id="2212470"/>
    <lineage>
        <taxon>Bacteria</taxon>
        <taxon>Candidatus Eiseniibacteriota</taxon>
    </lineage>
</organism>
<keyword evidence="3" id="KW-0145">Chemotaxis</keyword>
<evidence type="ECO:0000256" key="5">
    <source>
        <dbReference type="ARBA" id="ARBA00022989"/>
    </source>
</evidence>
<dbReference type="PANTHER" id="PTHR43531:SF11">
    <property type="entry name" value="METHYL-ACCEPTING CHEMOTAXIS PROTEIN 3"/>
    <property type="match status" value="1"/>
</dbReference>
<dbReference type="GO" id="GO:0007165">
    <property type="term" value="P:signal transduction"/>
    <property type="evidence" value="ECO:0007669"/>
    <property type="project" value="UniProtKB-KW"/>
</dbReference>
<dbReference type="EMBL" id="JAHJDP010000038">
    <property type="protein sequence ID" value="MBU2690833.1"/>
    <property type="molecule type" value="Genomic_DNA"/>
</dbReference>
<comment type="similarity">
    <text evidence="7">Belongs to the methyl-accepting chemotaxis (MCP) protein family.</text>
</comment>
<dbReference type="GO" id="GO:0004888">
    <property type="term" value="F:transmembrane signaling receptor activity"/>
    <property type="evidence" value="ECO:0007669"/>
    <property type="project" value="TreeGrafter"/>
</dbReference>
<feature type="region of interest" description="Disordered" evidence="10">
    <location>
        <begin position="818"/>
        <end position="851"/>
    </location>
</feature>
<evidence type="ECO:0000256" key="1">
    <source>
        <dbReference type="ARBA" id="ARBA00004651"/>
    </source>
</evidence>
<dbReference type="PANTHER" id="PTHR43531">
    <property type="entry name" value="PROTEIN ICFG"/>
    <property type="match status" value="1"/>
</dbReference>
<dbReference type="Gene3D" id="1.20.120.1530">
    <property type="match status" value="1"/>
</dbReference>
<feature type="region of interest" description="Disordered" evidence="10">
    <location>
        <begin position="562"/>
        <end position="609"/>
    </location>
</feature>
<evidence type="ECO:0000256" key="6">
    <source>
        <dbReference type="ARBA" id="ARBA00023136"/>
    </source>
</evidence>
<dbReference type="FunFam" id="1.10.287.950:FF:000001">
    <property type="entry name" value="Methyl-accepting chemotaxis sensory transducer"/>
    <property type="match status" value="1"/>
</dbReference>
<dbReference type="InterPro" id="IPR051310">
    <property type="entry name" value="MCP_chemotaxis"/>
</dbReference>
<proteinExistence type="inferred from homology"/>
<feature type="transmembrane region" description="Helical" evidence="11">
    <location>
        <begin position="12"/>
        <end position="32"/>
    </location>
</feature>
<feature type="compositionally biased region" description="Acidic residues" evidence="10">
    <location>
        <begin position="834"/>
        <end position="851"/>
    </location>
</feature>
<feature type="domain" description="HAMP" evidence="13">
    <location>
        <begin position="406"/>
        <end position="444"/>
    </location>
</feature>
<feature type="domain" description="Methyl-accepting transducer" evidence="12">
    <location>
        <begin position="540"/>
        <end position="769"/>
    </location>
</feature>
<evidence type="ECO:0000256" key="10">
    <source>
        <dbReference type="SAM" id="MobiDB-lite"/>
    </source>
</evidence>
<evidence type="ECO:0000313" key="15">
    <source>
        <dbReference type="Proteomes" id="UP000777784"/>
    </source>
</evidence>
<evidence type="ECO:0000256" key="8">
    <source>
        <dbReference type="PROSITE-ProRule" id="PRU00284"/>
    </source>
</evidence>
<dbReference type="PROSITE" id="PS50111">
    <property type="entry name" value="CHEMOTAXIS_TRANSDUC_2"/>
    <property type="match status" value="1"/>
</dbReference>
<evidence type="ECO:0000256" key="9">
    <source>
        <dbReference type="SAM" id="Coils"/>
    </source>
</evidence>